<sequence>MTESGRADEVYQPADTADDQADASALDLQNALDERTYDDLLDEGWSPPERPFAVRQAGTTAGEQRAGESLDQRLARELPDQEPDPGDRIGDLAGGDGEPVDREAGAERAGRLVAPDEGAHDRTTELYAEDVGIDAGAACAEEAAVHIVPDSALDGSDDADGEAAWP</sequence>
<feature type="compositionally biased region" description="Basic and acidic residues" evidence="1">
    <location>
        <begin position="99"/>
        <end position="110"/>
    </location>
</feature>
<evidence type="ECO:0000256" key="1">
    <source>
        <dbReference type="SAM" id="MobiDB-lite"/>
    </source>
</evidence>
<evidence type="ECO:0000313" key="3">
    <source>
        <dbReference type="EMBL" id="GAA1078367.1"/>
    </source>
</evidence>
<dbReference type="InterPro" id="IPR043763">
    <property type="entry name" value="DUF5709"/>
</dbReference>
<dbReference type="EMBL" id="BAAALD010000013">
    <property type="protein sequence ID" value="GAA1078367.1"/>
    <property type="molecule type" value="Genomic_DNA"/>
</dbReference>
<organism evidence="3 4">
    <name type="scientific">Kitasatospora arboriphila</name>
    <dbReference type="NCBI Taxonomy" id="258052"/>
    <lineage>
        <taxon>Bacteria</taxon>
        <taxon>Bacillati</taxon>
        <taxon>Actinomycetota</taxon>
        <taxon>Actinomycetes</taxon>
        <taxon>Kitasatosporales</taxon>
        <taxon>Streptomycetaceae</taxon>
        <taxon>Kitasatospora</taxon>
    </lineage>
</organism>
<keyword evidence="4" id="KW-1185">Reference proteome</keyword>
<protein>
    <submittedName>
        <fullName evidence="3">DUF5709 domain-containing protein</fullName>
    </submittedName>
</protein>
<proteinExistence type="predicted"/>
<feature type="domain" description="DUF5709" evidence="2">
    <location>
        <begin position="103"/>
        <end position="150"/>
    </location>
</feature>
<dbReference type="Proteomes" id="UP001499987">
    <property type="component" value="Unassembled WGS sequence"/>
</dbReference>
<dbReference type="RefSeq" id="WP_344623198.1">
    <property type="nucleotide sequence ID" value="NZ_BAAALD010000013.1"/>
</dbReference>
<feature type="compositionally biased region" description="Basic and acidic residues" evidence="1">
    <location>
        <begin position="65"/>
        <end position="90"/>
    </location>
</feature>
<gene>
    <name evidence="3" type="ORF">GCM10009663_20470</name>
</gene>
<name>A0ABP4DXY4_9ACTN</name>
<reference evidence="4" key="1">
    <citation type="journal article" date="2019" name="Int. J. Syst. Evol. Microbiol.">
        <title>The Global Catalogue of Microorganisms (GCM) 10K type strain sequencing project: providing services to taxonomists for standard genome sequencing and annotation.</title>
        <authorList>
            <consortium name="The Broad Institute Genomics Platform"/>
            <consortium name="The Broad Institute Genome Sequencing Center for Infectious Disease"/>
            <person name="Wu L."/>
            <person name="Ma J."/>
        </authorList>
    </citation>
    <scope>NUCLEOTIDE SEQUENCE [LARGE SCALE GENOMIC DNA]</scope>
    <source>
        <strain evidence="4">JCM 13002</strain>
    </source>
</reference>
<dbReference type="Pfam" id="PF18970">
    <property type="entry name" value="DUF5709"/>
    <property type="match status" value="1"/>
</dbReference>
<evidence type="ECO:0000259" key="2">
    <source>
        <dbReference type="Pfam" id="PF18970"/>
    </source>
</evidence>
<feature type="compositionally biased region" description="Low complexity" evidence="1">
    <location>
        <begin position="22"/>
        <end position="31"/>
    </location>
</feature>
<evidence type="ECO:0000313" key="4">
    <source>
        <dbReference type="Proteomes" id="UP001499987"/>
    </source>
</evidence>
<comment type="caution">
    <text evidence="3">The sequence shown here is derived from an EMBL/GenBank/DDBJ whole genome shotgun (WGS) entry which is preliminary data.</text>
</comment>
<feature type="region of interest" description="Disordered" evidence="1">
    <location>
        <begin position="1"/>
        <end position="122"/>
    </location>
</feature>
<accession>A0ABP4DXY4</accession>